<evidence type="ECO:0000256" key="2">
    <source>
        <dbReference type="ARBA" id="ARBA00022898"/>
    </source>
</evidence>
<dbReference type="InterPro" id="IPR015422">
    <property type="entry name" value="PyrdxlP-dep_Trfase_small"/>
</dbReference>
<dbReference type="InterPro" id="IPR004838">
    <property type="entry name" value="NHTrfase_class1_PyrdxlP-BS"/>
</dbReference>
<dbReference type="PANTHER" id="PTHR43795">
    <property type="entry name" value="BIFUNCTIONAL ASPARTATE AMINOTRANSFERASE AND GLUTAMATE/ASPARTATE-PREPHENATE AMINOTRANSFERASE-RELATED"/>
    <property type="match status" value="1"/>
</dbReference>
<dbReference type="InterPro" id="IPR015424">
    <property type="entry name" value="PyrdxlP-dep_Trfase"/>
</dbReference>
<organism evidence="4 5">
    <name type="scientific">Gossypium trilobum</name>
    <dbReference type="NCBI Taxonomy" id="34281"/>
    <lineage>
        <taxon>Eukaryota</taxon>
        <taxon>Viridiplantae</taxon>
        <taxon>Streptophyta</taxon>
        <taxon>Embryophyta</taxon>
        <taxon>Tracheophyta</taxon>
        <taxon>Spermatophyta</taxon>
        <taxon>Magnoliopsida</taxon>
        <taxon>eudicotyledons</taxon>
        <taxon>Gunneridae</taxon>
        <taxon>Pentapetalae</taxon>
        <taxon>rosids</taxon>
        <taxon>malvids</taxon>
        <taxon>Malvales</taxon>
        <taxon>Malvaceae</taxon>
        <taxon>Malvoideae</taxon>
        <taxon>Gossypium</taxon>
    </lineage>
</organism>
<evidence type="ECO:0000313" key="5">
    <source>
        <dbReference type="Proteomes" id="UP000593568"/>
    </source>
</evidence>
<name>A0A7J9E8N5_9ROSI</name>
<keyword evidence="5" id="KW-1185">Reference proteome</keyword>
<evidence type="ECO:0000256" key="1">
    <source>
        <dbReference type="ARBA" id="ARBA00007441"/>
    </source>
</evidence>
<accession>A0A7J9E8N5</accession>
<proteinExistence type="inferred from homology"/>
<dbReference type="InterPro" id="IPR004839">
    <property type="entry name" value="Aminotransferase_I/II_large"/>
</dbReference>
<dbReference type="Proteomes" id="UP000593568">
    <property type="component" value="Unassembled WGS sequence"/>
</dbReference>
<comment type="similarity">
    <text evidence="1">Belongs to the class-I pyridoxal-phosphate-dependent aminotransferase family.</text>
</comment>
<dbReference type="EMBL" id="JABEZW010000007">
    <property type="protein sequence ID" value="MBA0769360.1"/>
    <property type="molecule type" value="Genomic_DNA"/>
</dbReference>
<dbReference type="Gene3D" id="3.90.1150.10">
    <property type="entry name" value="Aspartate Aminotransferase, domain 1"/>
    <property type="match status" value="1"/>
</dbReference>
<dbReference type="InterPro" id="IPR050478">
    <property type="entry name" value="Ethylene_sulfur-biosynth"/>
</dbReference>
<comment type="caution">
    <text evidence="4">The sequence shown here is derived from an EMBL/GenBank/DDBJ whole genome shotgun (WGS) entry which is preliminary data.</text>
</comment>
<dbReference type="AlphaFoldDB" id="A0A7J9E8N5"/>
<dbReference type="Gene3D" id="3.40.640.10">
    <property type="entry name" value="Type I PLP-dependent aspartate aminotransferase-like (Major domain)"/>
    <property type="match status" value="1"/>
</dbReference>
<dbReference type="PANTHER" id="PTHR43795:SF74">
    <property type="entry name" value="1-AMINOCYCLOPROPANE-1-CARBOXYLATE SYNTHASE-LIKE PROTEIN 1"/>
    <property type="match status" value="1"/>
</dbReference>
<dbReference type="CDD" id="cd00609">
    <property type="entry name" value="AAT_like"/>
    <property type="match status" value="1"/>
</dbReference>
<dbReference type="PRINTS" id="PR00753">
    <property type="entry name" value="ACCSYNTHASE"/>
</dbReference>
<dbReference type="GO" id="GO:0030170">
    <property type="term" value="F:pyridoxal phosphate binding"/>
    <property type="evidence" value="ECO:0007669"/>
    <property type="project" value="InterPro"/>
</dbReference>
<evidence type="ECO:0000259" key="3">
    <source>
        <dbReference type="Pfam" id="PF00155"/>
    </source>
</evidence>
<feature type="domain" description="Aminotransferase class I/classII large" evidence="3">
    <location>
        <begin position="48"/>
        <end position="427"/>
    </location>
</feature>
<gene>
    <name evidence="4" type="ORF">Gotri_018099</name>
</gene>
<dbReference type="SUPFAM" id="SSF53383">
    <property type="entry name" value="PLP-dependent transferases"/>
    <property type="match status" value="1"/>
</dbReference>
<evidence type="ECO:0000313" key="4">
    <source>
        <dbReference type="EMBL" id="MBA0769360.1"/>
    </source>
</evidence>
<dbReference type="PROSITE" id="PS00105">
    <property type="entry name" value="AA_TRANSFER_CLASS_1"/>
    <property type="match status" value="1"/>
</dbReference>
<reference evidence="4 5" key="1">
    <citation type="journal article" date="2019" name="Genome Biol. Evol.">
        <title>Insights into the evolution of the New World diploid cottons (Gossypium, subgenus Houzingenia) based on genome sequencing.</title>
        <authorList>
            <person name="Grover C.E."/>
            <person name="Arick M.A. 2nd"/>
            <person name="Thrash A."/>
            <person name="Conover J.L."/>
            <person name="Sanders W.S."/>
            <person name="Peterson D.G."/>
            <person name="Frelichowski J.E."/>
            <person name="Scheffler J.A."/>
            <person name="Scheffler B.E."/>
            <person name="Wendel J.F."/>
        </authorList>
    </citation>
    <scope>NUCLEOTIDE SEQUENCE [LARGE SCALE GENOMIC DNA]</scope>
    <source>
        <strain evidence="4">8</strain>
        <tissue evidence="4">Leaf</tissue>
    </source>
</reference>
<dbReference type="InterPro" id="IPR015421">
    <property type="entry name" value="PyrdxlP-dep_Trfase_major"/>
</dbReference>
<keyword evidence="2" id="KW-0663">Pyridoxal phosphate</keyword>
<dbReference type="GO" id="GO:0008483">
    <property type="term" value="F:transaminase activity"/>
    <property type="evidence" value="ECO:0007669"/>
    <property type="project" value="TreeGrafter"/>
</dbReference>
<dbReference type="Pfam" id="PF00155">
    <property type="entry name" value="Aminotran_1_2"/>
    <property type="match status" value="1"/>
</dbReference>
<dbReference type="GO" id="GO:0016847">
    <property type="term" value="F:1-aminocyclopropane-1-carboxylate synthase activity"/>
    <property type="evidence" value="ECO:0007669"/>
    <property type="project" value="UniProtKB-ARBA"/>
</dbReference>
<sequence>MEFTRKNRQLLSRIATNDRHGENSHYFDGWKAYDSNPFHPIHNPDGVIQMGLAENPLCFDLIEKWIRENPDASICTAEGLDKFKDIAIYQDYHGLREFREAVAKFMGRVGGNRVTFDPNRIVMSGGATGANETAIFCLADPGDAFLVPSPYYAGFTRDLRWRTGVEIVPVHCKSSNNFRITRAALEEAYEKAQRSNINIKGVIITNPSNPLGTVLDKETMRSLVSFVTDKKIHLVSDEIYAATVFSSPRFISVAEVMQDMDCNRDLIHIVYSLSKDMGFPGFRVGIVYSFNDDVTNCARKMSSFGLVSSQTQFLLASMLSDDEFVGNFLRESSKRLAKRHHVFTKGLEEVGISTIKSNAGLFFWMDMRPLLKEQTTKAETELWRVIINKVKLNVSPGSSFLCSEPGWFRVCFANMDDKTVEVALDRIREFVLQGKEENNHEADKSQARAQRWRKQNLRLSFSSSRLYDESLMSPHMISPHSPIPHSPLVRART</sequence>
<protein>
    <recommendedName>
        <fullName evidence="3">Aminotransferase class I/classII large domain-containing protein</fullName>
    </recommendedName>
</protein>